<organism evidence="1 2">
    <name type="scientific">Ktedonosporobacter rubrisoli</name>
    <dbReference type="NCBI Taxonomy" id="2509675"/>
    <lineage>
        <taxon>Bacteria</taxon>
        <taxon>Bacillati</taxon>
        <taxon>Chloroflexota</taxon>
        <taxon>Ktedonobacteria</taxon>
        <taxon>Ktedonobacterales</taxon>
        <taxon>Ktedonosporobacteraceae</taxon>
        <taxon>Ktedonosporobacter</taxon>
    </lineage>
</organism>
<dbReference type="KEGG" id="kbs:EPA93_43305"/>
<accession>A0A4P6K2S8</accession>
<dbReference type="RefSeq" id="WP_129893513.1">
    <property type="nucleotide sequence ID" value="NZ_CP035758.1"/>
</dbReference>
<name>A0A4P6K2S8_KTERU</name>
<proteinExistence type="predicted"/>
<gene>
    <name evidence="1" type="ORF">EPA93_43305</name>
</gene>
<dbReference type="Proteomes" id="UP000290365">
    <property type="component" value="Chromosome"/>
</dbReference>
<evidence type="ECO:0000313" key="1">
    <source>
        <dbReference type="EMBL" id="QBD82444.1"/>
    </source>
</evidence>
<dbReference type="AlphaFoldDB" id="A0A4P6K2S8"/>
<dbReference type="EMBL" id="CP035758">
    <property type="protein sequence ID" value="QBD82444.1"/>
    <property type="molecule type" value="Genomic_DNA"/>
</dbReference>
<protein>
    <submittedName>
        <fullName evidence="1">Uncharacterized protein</fullName>
    </submittedName>
</protein>
<sequence length="211" mass="24891">MGELNGNTELTERERFILKWIADQYCVRFDQLQRLLNQSVGETRTAIERLGLLESQEITYEHPRTFWLSQRALMLLGLSYEYYEPQPNSLERIYCANNVRINLETKKPNVKWFSERAIRHQLQSYNPSPSLLPVPVAKVQFNSRSATIDIILNFAPDVLTKLAPWYQHGEIWLYVYESFAEEIALVYLNLVEDLRKRVKIFSLIDFEELSL</sequence>
<evidence type="ECO:0000313" key="2">
    <source>
        <dbReference type="Proteomes" id="UP000290365"/>
    </source>
</evidence>
<keyword evidence="2" id="KW-1185">Reference proteome</keyword>
<reference evidence="1 2" key="1">
    <citation type="submission" date="2019-01" db="EMBL/GenBank/DDBJ databases">
        <title>Ktedonosporobacter rubrisoli SCAWS-G2.</title>
        <authorList>
            <person name="Huang Y."/>
            <person name="Yan B."/>
        </authorList>
    </citation>
    <scope>NUCLEOTIDE SEQUENCE [LARGE SCALE GENOMIC DNA]</scope>
    <source>
        <strain evidence="1 2">SCAWS-G2</strain>
    </source>
</reference>